<protein>
    <submittedName>
        <fullName evidence="2">Uncharacterized protein</fullName>
    </submittedName>
</protein>
<dbReference type="OrthoDB" id="10400666at2759"/>
<gene>
    <name evidence="1" type="ORF">EDS130_LOCUS21760</name>
    <name evidence="2" type="ORF">XAT740_LOCUS25269</name>
</gene>
<accession>A0A814YMZ0</accession>
<evidence type="ECO:0000313" key="1">
    <source>
        <dbReference type="EMBL" id="CAF1134731.1"/>
    </source>
</evidence>
<name>A0A814YMZ0_ADIRI</name>
<dbReference type="EMBL" id="CAJNOR010001994">
    <property type="protein sequence ID" value="CAF1231866.1"/>
    <property type="molecule type" value="Genomic_DNA"/>
</dbReference>
<organism evidence="2 3">
    <name type="scientific">Adineta ricciae</name>
    <name type="common">Rotifer</name>
    <dbReference type="NCBI Taxonomy" id="249248"/>
    <lineage>
        <taxon>Eukaryota</taxon>
        <taxon>Metazoa</taxon>
        <taxon>Spiralia</taxon>
        <taxon>Gnathifera</taxon>
        <taxon>Rotifera</taxon>
        <taxon>Eurotatoria</taxon>
        <taxon>Bdelloidea</taxon>
        <taxon>Adinetida</taxon>
        <taxon>Adinetidae</taxon>
        <taxon>Adineta</taxon>
    </lineage>
</organism>
<keyword evidence="3" id="KW-1185">Reference proteome</keyword>
<dbReference type="Proteomes" id="UP000663828">
    <property type="component" value="Unassembled WGS sequence"/>
</dbReference>
<evidence type="ECO:0000313" key="3">
    <source>
        <dbReference type="Proteomes" id="UP000663828"/>
    </source>
</evidence>
<comment type="caution">
    <text evidence="2">The sequence shown here is derived from an EMBL/GenBank/DDBJ whole genome shotgun (WGS) entry which is preliminary data.</text>
</comment>
<dbReference type="AlphaFoldDB" id="A0A814YMZ0"/>
<proteinExistence type="predicted"/>
<reference evidence="2" key="1">
    <citation type="submission" date="2021-02" db="EMBL/GenBank/DDBJ databases">
        <authorList>
            <person name="Nowell W R."/>
        </authorList>
    </citation>
    <scope>NUCLEOTIDE SEQUENCE</scope>
</reference>
<dbReference type="EMBL" id="CAJNOJ010000111">
    <property type="protein sequence ID" value="CAF1134731.1"/>
    <property type="molecule type" value="Genomic_DNA"/>
</dbReference>
<sequence length="104" mass="11710">MTVTIRWINNQSTRGSNVLVERGNGEQVRVNKGGSVEVNWNIPYWSSGDRMIVNNNGPRIWIADRDNALQTSIDDGPWHHYTSIRGGDQFGLIIKDDGVLFAKI</sequence>
<dbReference type="Proteomes" id="UP000663852">
    <property type="component" value="Unassembled WGS sequence"/>
</dbReference>
<evidence type="ECO:0000313" key="2">
    <source>
        <dbReference type="EMBL" id="CAF1231866.1"/>
    </source>
</evidence>